<accession>A0A1X2HBG0</accession>
<comment type="caution">
    <text evidence="2">The sequence shown here is derived from an EMBL/GenBank/DDBJ whole genome shotgun (WGS) entry which is preliminary data.</text>
</comment>
<feature type="non-terminal residue" evidence="2">
    <location>
        <position position="78"/>
    </location>
</feature>
<name>A0A1X2HBG0_9FUNG</name>
<dbReference type="Proteomes" id="UP000193560">
    <property type="component" value="Unassembled WGS sequence"/>
</dbReference>
<protein>
    <submittedName>
        <fullName evidence="2">Uncharacterized protein</fullName>
    </submittedName>
</protein>
<dbReference type="EMBL" id="MCGE01000073">
    <property type="protein sequence ID" value="ORY96087.1"/>
    <property type="molecule type" value="Genomic_DNA"/>
</dbReference>
<evidence type="ECO:0000313" key="2">
    <source>
        <dbReference type="EMBL" id="ORY96087.1"/>
    </source>
</evidence>
<evidence type="ECO:0000256" key="1">
    <source>
        <dbReference type="SAM" id="MobiDB-lite"/>
    </source>
</evidence>
<sequence>MGGCYLCGSKPGKTKSNHSPNEQYLRSRHIYISSTRSSCDLPERRLIKNDDTIRAPANTIWIFITFFTDMRPNSTPWM</sequence>
<gene>
    <name evidence="2" type="ORF">BCR42DRAFT_430571</name>
</gene>
<reference evidence="2 3" key="1">
    <citation type="submission" date="2016-07" db="EMBL/GenBank/DDBJ databases">
        <title>Pervasive Adenine N6-methylation of Active Genes in Fungi.</title>
        <authorList>
            <consortium name="DOE Joint Genome Institute"/>
            <person name="Mondo S.J."/>
            <person name="Dannebaum R.O."/>
            <person name="Kuo R.C."/>
            <person name="Labutti K."/>
            <person name="Haridas S."/>
            <person name="Kuo A."/>
            <person name="Salamov A."/>
            <person name="Ahrendt S.R."/>
            <person name="Lipzen A."/>
            <person name="Sullivan W."/>
            <person name="Andreopoulos W.B."/>
            <person name="Clum A."/>
            <person name="Lindquist E."/>
            <person name="Daum C."/>
            <person name="Ramamoorthy G.K."/>
            <person name="Gryganskyi A."/>
            <person name="Culley D."/>
            <person name="Magnuson J.K."/>
            <person name="James T.Y."/>
            <person name="O'Malley M.A."/>
            <person name="Stajich J.E."/>
            <person name="Spatafora J.W."/>
            <person name="Visel A."/>
            <person name="Grigoriev I.V."/>
        </authorList>
    </citation>
    <scope>NUCLEOTIDE SEQUENCE [LARGE SCALE GENOMIC DNA]</scope>
    <source>
        <strain evidence="2 3">NRRL 1336</strain>
    </source>
</reference>
<proteinExistence type="predicted"/>
<feature type="region of interest" description="Disordered" evidence="1">
    <location>
        <begin position="1"/>
        <end position="20"/>
    </location>
</feature>
<evidence type="ECO:0000313" key="3">
    <source>
        <dbReference type="Proteomes" id="UP000193560"/>
    </source>
</evidence>
<keyword evidence="3" id="KW-1185">Reference proteome</keyword>
<dbReference type="AlphaFoldDB" id="A0A1X2HBG0"/>
<organism evidence="2 3">
    <name type="scientific">Absidia repens</name>
    <dbReference type="NCBI Taxonomy" id="90262"/>
    <lineage>
        <taxon>Eukaryota</taxon>
        <taxon>Fungi</taxon>
        <taxon>Fungi incertae sedis</taxon>
        <taxon>Mucoromycota</taxon>
        <taxon>Mucoromycotina</taxon>
        <taxon>Mucoromycetes</taxon>
        <taxon>Mucorales</taxon>
        <taxon>Cunninghamellaceae</taxon>
        <taxon>Absidia</taxon>
    </lineage>
</organism>